<feature type="transmembrane region" description="Helical" evidence="2">
    <location>
        <begin position="133"/>
        <end position="159"/>
    </location>
</feature>
<dbReference type="OrthoDB" id="10374227at2759"/>
<evidence type="ECO:0000256" key="2">
    <source>
        <dbReference type="SAM" id="Phobius"/>
    </source>
</evidence>
<feature type="transmembrane region" description="Helical" evidence="2">
    <location>
        <begin position="285"/>
        <end position="311"/>
    </location>
</feature>
<dbReference type="Proteomes" id="UP000324897">
    <property type="component" value="Unassembled WGS sequence"/>
</dbReference>
<feature type="transmembrane region" description="Helical" evidence="2">
    <location>
        <begin position="195"/>
        <end position="215"/>
    </location>
</feature>
<keyword evidence="4" id="KW-1185">Reference proteome</keyword>
<keyword evidence="2" id="KW-0472">Membrane</keyword>
<sequence>TPLVCSTAATLVGHTSPAALVGSSVAALVGASSSTAAAAIYFFAPAVAASSASSSVYSASYPADLRQHLRPPPMGASAGEGLAYPEWCFTNSLQLLLLPVFYAFTNSVRSTPSSDPATEDIYNLHTGSIQKTLMLFGAPAMWAGLVSSIFWVLYCVVVIRLDQNIAMLVSNTINCMASFKYLMSVYTHKRDTTKGYILCSLFTMGLSFIFIVMHWEKNPSELAKMVSGYLVLIGVAACHGVQIMDILFRTTERAQEIATAINLLPSFIMNSATLVITVQQYPEHFLIMISSLMAVAFNIIEILLLFAVAVIGHFLRAARNTSTDIEAGSRVPSGNGSSGTTSERTELVPYEGIQEQAPVRQWEHRTR</sequence>
<dbReference type="AlphaFoldDB" id="A0A5J9TQK8"/>
<evidence type="ECO:0000256" key="1">
    <source>
        <dbReference type="SAM" id="MobiDB-lite"/>
    </source>
</evidence>
<feature type="non-terminal residue" evidence="3">
    <location>
        <position position="1"/>
    </location>
</feature>
<feature type="transmembrane region" description="Helical" evidence="2">
    <location>
        <begin position="260"/>
        <end position="279"/>
    </location>
</feature>
<gene>
    <name evidence="3" type="ORF">EJB05_40690</name>
</gene>
<evidence type="ECO:0000313" key="3">
    <source>
        <dbReference type="EMBL" id="TVU13158.1"/>
    </source>
</evidence>
<reference evidence="3 4" key="1">
    <citation type="journal article" date="2019" name="Sci. Rep.">
        <title>A high-quality genome of Eragrostis curvula grass provides insights into Poaceae evolution and supports new strategies to enhance forage quality.</title>
        <authorList>
            <person name="Carballo J."/>
            <person name="Santos B.A.C.M."/>
            <person name="Zappacosta D."/>
            <person name="Garbus I."/>
            <person name="Selva J.P."/>
            <person name="Gallo C.A."/>
            <person name="Diaz A."/>
            <person name="Albertini E."/>
            <person name="Caccamo M."/>
            <person name="Echenique V."/>
        </authorList>
    </citation>
    <scope>NUCLEOTIDE SEQUENCE [LARGE SCALE GENOMIC DNA]</scope>
    <source>
        <strain evidence="4">cv. Victoria</strain>
        <tissue evidence="3">Leaf</tissue>
    </source>
</reference>
<feature type="transmembrane region" description="Helical" evidence="2">
    <location>
        <begin position="41"/>
        <end position="60"/>
    </location>
</feature>
<dbReference type="EMBL" id="RWGY01000035">
    <property type="protein sequence ID" value="TVU13158.1"/>
    <property type="molecule type" value="Genomic_DNA"/>
</dbReference>
<accession>A0A5J9TQK8</accession>
<organism evidence="3 4">
    <name type="scientific">Eragrostis curvula</name>
    <name type="common">weeping love grass</name>
    <dbReference type="NCBI Taxonomy" id="38414"/>
    <lineage>
        <taxon>Eukaryota</taxon>
        <taxon>Viridiplantae</taxon>
        <taxon>Streptophyta</taxon>
        <taxon>Embryophyta</taxon>
        <taxon>Tracheophyta</taxon>
        <taxon>Spermatophyta</taxon>
        <taxon>Magnoliopsida</taxon>
        <taxon>Liliopsida</taxon>
        <taxon>Poales</taxon>
        <taxon>Poaceae</taxon>
        <taxon>PACMAD clade</taxon>
        <taxon>Chloridoideae</taxon>
        <taxon>Eragrostideae</taxon>
        <taxon>Eragrostidinae</taxon>
        <taxon>Eragrostis</taxon>
    </lineage>
</organism>
<protein>
    <submittedName>
        <fullName evidence="3">Uncharacterized protein</fullName>
    </submittedName>
</protein>
<evidence type="ECO:0000313" key="4">
    <source>
        <dbReference type="Proteomes" id="UP000324897"/>
    </source>
</evidence>
<feature type="non-terminal residue" evidence="3">
    <location>
        <position position="367"/>
    </location>
</feature>
<dbReference type="Gramene" id="TVU13158">
    <property type="protein sequence ID" value="TVU13158"/>
    <property type="gene ID" value="EJB05_40690"/>
</dbReference>
<name>A0A5J9TQK8_9POAL</name>
<keyword evidence="2" id="KW-0812">Transmembrane</keyword>
<feature type="compositionally biased region" description="Polar residues" evidence="1">
    <location>
        <begin position="332"/>
        <end position="342"/>
    </location>
</feature>
<comment type="caution">
    <text evidence="3">The sequence shown here is derived from an EMBL/GenBank/DDBJ whole genome shotgun (WGS) entry which is preliminary data.</text>
</comment>
<feature type="transmembrane region" description="Helical" evidence="2">
    <location>
        <begin position="227"/>
        <end position="248"/>
    </location>
</feature>
<feature type="region of interest" description="Disordered" evidence="1">
    <location>
        <begin position="325"/>
        <end position="367"/>
    </location>
</feature>
<keyword evidence="2" id="KW-1133">Transmembrane helix</keyword>
<proteinExistence type="predicted"/>